<proteinExistence type="predicted"/>
<dbReference type="InterPro" id="IPR015914">
    <property type="entry name" value="PAPs_N"/>
</dbReference>
<dbReference type="Pfam" id="PF25788">
    <property type="entry name" value="Ig_Rha78A_N"/>
    <property type="match status" value="1"/>
</dbReference>
<dbReference type="Pfam" id="PF13620">
    <property type="entry name" value="CarboxypepD_reg"/>
    <property type="match status" value="1"/>
</dbReference>
<evidence type="ECO:0000256" key="1">
    <source>
        <dbReference type="SAM" id="MobiDB-lite"/>
    </source>
</evidence>
<dbReference type="InterPro" id="IPR013783">
    <property type="entry name" value="Ig-like_fold"/>
</dbReference>
<dbReference type="Gene3D" id="2.60.40.1120">
    <property type="entry name" value="Carboxypeptidase-like, regulatory domain"/>
    <property type="match status" value="1"/>
</dbReference>
<organism evidence="4">
    <name type="scientific">Candidatus Methanogaster sp. ANME-2c ERB4</name>
    <dbReference type="NCBI Taxonomy" id="2759911"/>
    <lineage>
        <taxon>Archaea</taxon>
        <taxon>Methanobacteriati</taxon>
        <taxon>Methanobacteriota</taxon>
        <taxon>Stenosarchaea group</taxon>
        <taxon>Methanomicrobia</taxon>
        <taxon>Methanosarcinales</taxon>
        <taxon>ANME-2 cluster</taxon>
        <taxon>Candidatus Methanogasteraceae</taxon>
        <taxon>Candidatus Methanogaster</taxon>
    </lineage>
</organism>
<protein>
    <recommendedName>
        <fullName evidence="3">Fibronectin type-III domain-containing protein</fullName>
    </recommendedName>
</protein>
<keyword evidence="2" id="KW-0812">Transmembrane</keyword>
<name>A0A7G9YKS8_9EURY</name>
<evidence type="ECO:0000256" key="2">
    <source>
        <dbReference type="SAM" id="Phobius"/>
    </source>
</evidence>
<evidence type="ECO:0000259" key="3">
    <source>
        <dbReference type="PROSITE" id="PS50853"/>
    </source>
</evidence>
<dbReference type="PROSITE" id="PS50853">
    <property type="entry name" value="FN3"/>
    <property type="match status" value="1"/>
</dbReference>
<keyword evidence="2" id="KW-0472">Membrane</keyword>
<gene>
    <name evidence="4" type="ORF">LKGCFIDI_00014</name>
</gene>
<feature type="transmembrane region" description="Helical" evidence="2">
    <location>
        <begin position="1529"/>
        <end position="1550"/>
    </location>
</feature>
<accession>A0A7G9YKS8</accession>
<sequence>MWNPGKVSQSSGSISYAGSLLAPGTTYYWKVKTWDNHDTEGPYCADQTFTTIGPKLTLGNVATITSDWGLDFNLNHSVTVTNANANDVTVMYDVSWTSGCTPGTVSKNATKWCNQTIKNSTVQKTTVRVDATTTTGCATNDSETFLVNITRRNIEIASHPEPMQSPGTDATFWINASANDEHGDTLICRADLIREGIIIGNQTMSNGNVNFSRMEPLAGAFNFSIKFYNTTHYNNITTTNSTVTINGPALTLGNVNDITRDWGRSFNLNHSVIVTRANANNVNVRYNVSWISGSSMGTMAKGTTKWHNQSIENLPVQETTVRVDATSTSGSATNDAETFKVSITKRDIKIDSHPIATQTVDPNTAFRITASASDEYGDPLICKADLIRDGTTIETIDTTNGNADFSRAESAAGTFDFTIRFHNTTHYNNQSTSHSAITVNGPALTLGNIADVTRDWGRSFNLNHSVIVTRANANNVNVRYNVSWISGSSMGTIAKDETKWHNQSIENLAVQETTVMVDATSTSGSATNDAETFKVSITKRDIKIDSHPIATQTVDPNTAFRITASASDEYGDPLICKADLIRNGIAIATIDTTNGNADFSRAESAAGTFDFTIRFHNTTHYNNQSTPHSAVTVNGPALTLGNIADVTRDWGRSFNLNHSVIVTRANANNVNVRYNVSWISGSSMGTIAKDETKWHNQSIENLAVQETTVMVDATSTSGSATNDAETFQVSITKRDIGIISHPASSRAVDLNTTFHITASANDEYGDTLICKADLLRNGITIATIDTTNGNADFSRAESAAGTFDFTIRFHNTTHHNDAITSNCTVSVADIIPPVITNVTHTTPTFDSVTITWATDENSDSLVRYGTSTGTYDLSKSSATMVTSHTLTLTGLSSDTLYYFVVSSTDCSGNSNVSSEHSFRTAETNGTISGRVTDSTTGYPIRDATASAGGITIRTWTDGTYMIPSIAPGTYTLNVGASGYITDNSTVVTVSSGAINPNGDVGLMPEKVTLAIKRGETASKTAVAGNETIFHLTATNYGSDATFTITNSTTGATVGFVSPIKVNAATSESFNVTVSHPAVGIHSVTITLTNSTYSKAATTKLTACMKNVTGVTEINSNTTGGTVTGNETVVTDSNVTSGGSVDNSTLSGSNVTQNATVDDSIVMDSSISGNETRVENGSIVDHSTVDNSTMDNGAIAKNSTVTDSSVDNTTATDSELHENTTVTDSTIVNVTANESTITGVEIDTGYDIILINATVEASTSDGDRPEIRGDTNAIVITRGINFTNIYTDVLIEDLVLQQTDDETVPENQSTTINASRTVKFDLTVNMTEPAQINITETGINPDGGGTESILSDGVSDWIPVGSFICIQHNTSGTGSFTIRRYYDPALNYTEVYIYYYNTTPDPNEWGRRNTTANGTLGGLNWIEAIVDHLSTFVLMGTLDSSSGGDDGGDSGDSSSSGGGTYPPGWFATPTPTVTAAKAPAASTTATTTDAPPGERVMPTPAAAKTKSTVAETSVPAAAGATPTKPKKEGLPWSTAVFAIVGVLVVVWVVVIRRRRRV</sequence>
<keyword evidence="2" id="KW-1133">Transmembrane helix</keyword>
<dbReference type="GO" id="GO:0003993">
    <property type="term" value="F:acid phosphatase activity"/>
    <property type="evidence" value="ECO:0007669"/>
    <property type="project" value="InterPro"/>
</dbReference>
<dbReference type="GO" id="GO:0030246">
    <property type="term" value="F:carbohydrate binding"/>
    <property type="evidence" value="ECO:0007669"/>
    <property type="project" value="InterPro"/>
</dbReference>
<feature type="compositionally biased region" description="Low complexity" evidence="1">
    <location>
        <begin position="1466"/>
        <end position="1490"/>
    </location>
</feature>
<dbReference type="GO" id="GO:0046872">
    <property type="term" value="F:metal ion binding"/>
    <property type="evidence" value="ECO:0007669"/>
    <property type="project" value="InterPro"/>
</dbReference>
<dbReference type="InterPro" id="IPR003961">
    <property type="entry name" value="FN3_dom"/>
</dbReference>
<evidence type="ECO:0000313" key="4">
    <source>
        <dbReference type="EMBL" id="QNO48612.1"/>
    </source>
</evidence>
<reference evidence="4" key="1">
    <citation type="submission" date="2020-06" db="EMBL/GenBank/DDBJ databases">
        <title>Unique genomic features of the anaerobic methanotrophic archaea.</title>
        <authorList>
            <person name="Chadwick G.L."/>
            <person name="Skennerton C.T."/>
            <person name="Laso-Perez R."/>
            <person name="Leu A.O."/>
            <person name="Speth D.R."/>
            <person name="Yu H."/>
            <person name="Morgan-Lang C."/>
            <person name="Hatzenpichler R."/>
            <person name="Goudeau D."/>
            <person name="Malmstrom R."/>
            <person name="Brazelton W.J."/>
            <person name="Woyke T."/>
            <person name="Hallam S.J."/>
            <person name="Tyson G.W."/>
            <person name="Wegener G."/>
            <person name="Boetius A."/>
            <person name="Orphan V."/>
        </authorList>
    </citation>
    <scope>NUCLEOTIDE SEQUENCE</scope>
</reference>
<dbReference type="CDD" id="cd00063">
    <property type="entry name" value="FN3"/>
    <property type="match status" value="1"/>
</dbReference>
<dbReference type="InterPro" id="IPR008963">
    <property type="entry name" value="Purple_acid_Pase-like_N"/>
</dbReference>
<dbReference type="Pfam" id="PF16656">
    <property type="entry name" value="Pur_ac_phosph_N"/>
    <property type="match status" value="1"/>
</dbReference>
<dbReference type="Gene3D" id="2.60.40.380">
    <property type="entry name" value="Purple acid phosphatase-like, N-terminal"/>
    <property type="match status" value="1"/>
</dbReference>
<dbReference type="InterPro" id="IPR013784">
    <property type="entry name" value="Carb-bd-like_fold"/>
</dbReference>
<feature type="domain" description="Fibronectin type-III" evidence="3">
    <location>
        <begin position="834"/>
        <end position="923"/>
    </location>
</feature>
<dbReference type="SUPFAM" id="SSF49452">
    <property type="entry name" value="Starch-binding domain-like"/>
    <property type="match status" value="1"/>
</dbReference>
<feature type="region of interest" description="Disordered" evidence="1">
    <location>
        <begin position="1439"/>
        <end position="1526"/>
    </location>
</feature>
<feature type="region of interest" description="Disordered" evidence="1">
    <location>
        <begin position="911"/>
        <end position="935"/>
    </location>
</feature>
<dbReference type="EMBL" id="MT631356">
    <property type="protein sequence ID" value="QNO48612.1"/>
    <property type="molecule type" value="Genomic_DNA"/>
</dbReference>
<dbReference type="SMART" id="SM00060">
    <property type="entry name" value="FN3"/>
    <property type="match status" value="1"/>
</dbReference>
<dbReference type="SUPFAM" id="SSF49363">
    <property type="entry name" value="Purple acid phosphatase, N-terminal domain"/>
    <property type="match status" value="1"/>
</dbReference>
<dbReference type="Gene3D" id="2.60.40.10">
    <property type="entry name" value="Immunoglobulins"/>
    <property type="match status" value="1"/>
</dbReference>